<dbReference type="Proteomes" id="UP000019184">
    <property type="component" value="Unassembled WGS sequence"/>
</dbReference>
<dbReference type="OrthoDB" id="9157686at2"/>
<reference evidence="3 4" key="1">
    <citation type="journal article" date="2014" name="ISME J.">
        <title>Candidatus Competibacter-lineage genomes retrieved from metagenomes reveal functional metabolic diversity.</title>
        <authorList>
            <person name="McIlroy S.J."/>
            <person name="Albertsen M."/>
            <person name="Andresen E.K."/>
            <person name="Saunders A.M."/>
            <person name="Kristiansen R."/>
            <person name="Stokholm-Bjerregaard M."/>
            <person name="Nielsen K.L."/>
            <person name="Nielsen P.H."/>
        </authorList>
    </citation>
    <scope>NUCLEOTIDE SEQUENCE [LARGE SCALE GENOMIC DNA]</scope>
    <source>
        <strain evidence="3 4">Run_B_J11</strain>
    </source>
</reference>
<feature type="transmembrane region" description="Helical" evidence="2">
    <location>
        <begin position="123"/>
        <end position="152"/>
    </location>
</feature>
<keyword evidence="2" id="KW-1133">Transmembrane helix</keyword>
<evidence type="ECO:0000313" key="3">
    <source>
        <dbReference type="EMBL" id="CDH45444.1"/>
    </source>
</evidence>
<keyword evidence="2" id="KW-0812">Transmembrane</keyword>
<name>A0A7U7GBN5_9GAMM</name>
<keyword evidence="1" id="KW-0175">Coiled coil</keyword>
<evidence type="ECO:0000256" key="2">
    <source>
        <dbReference type="SAM" id="Phobius"/>
    </source>
</evidence>
<keyword evidence="4" id="KW-1185">Reference proteome</keyword>
<comment type="caution">
    <text evidence="3">The sequence shown here is derived from an EMBL/GenBank/DDBJ whole genome shotgun (WGS) entry which is preliminary data.</text>
</comment>
<keyword evidence="2" id="KW-0472">Membrane</keyword>
<evidence type="ECO:0000313" key="4">
    <source>
        <dbReference type="Proteomes" id="UP000019184"/>
    </source>
</evidence>
<proteinExistence type="predicted"/>
<dbReference type="AlphaFoldDB" id="A0A7U7GBN5"/>
<accession>A0A7U7GBN5</accession>
<protein>
    <recommendedName>
        <fullName evidence="5">Mobilization protein</fullName>
    </recommendedName>
</protein>
<sequence length="223" mass="24273">MDSQQLLATLIQLSDEQQSRIAELLNRLEGQAQTLTRASQQAAQAANALDRSGQKTALTLQAAVREGVETALHATLMTVSQRAERAFKDAGQPLLHSLAGVTKAAEETEERLQRAVKTFQWKWGAIAGGAALTAVVAVILGVWLTASLLVSWQSAELERLNTEIAQSKARLEELNKRGGKIELTDCGGRLCAYASTNQGENYKDWKAPWSGREGFPLVILRGY</sequence>
<feature type="coiled-coil region" evidence="1">
    <location>
        <begin position="7"/>
        <end position="45"/>
    </location>
</feature>
<organism evidence="3 4">
    <name type="scientific">Candidatus Contendobacter odensis Run_B_J11</name>
    <dbReference type="NCBI Taxonomy" id="1400861"/>
    <lineage>
        <taxon>Bacteria</taxon>
        <taxon>Pseudomonadati</taxon>
        <taxon>Pseudomonadota</taxon>
        <taxon>Gammaproteobacteria</taxon>
        <taxon>Candidatus Competibacteraceae</taxon>
        <taxon>Candidatus Contendibacter</taxon>
    </lineage>
</organism>
<evidence type="ECO:0008006" key="5">
    <source>
        <dbReference type="Google" id="ProtNLM"/>
    </source>
</evidence>
<dbReference type="RefSeq" id="WP_034433164.1">
    <property type="nucleotide sequence ID" value="NZ_CBTK010000160.1"/>
</dbReference>
<dbReference type="EMBL" id="CBTK010000160">
    <property type="protein sequence ID" value="CDH45444.1"/>
    <property type="molecule type" value="Genomic_DNA"/>
</dbReference>
<evidence type="ECO:0000256" key="1">
    <source>
        <dbReference type="SAM" id="Coils"/>
    </source>
</evidence>
<gene>
    <name evidence="3" type="ORF">BN874_2420005</name>
</gene>